<organism evidence="2 3">
    <name type="scientific">Companilactobacillus tucceti DSM 20183</name>
    <dbReference type="NCBI Taxonomy" id="1423811"/>
    <lineage>
        <taxon>Bacteria</taxon>
        <taxon>Bacillati</taxon>
        <taxon>Bacillota</taxon>
        <taxon>Bacilli</taxon>
        <taxon>Lactobacillales</taxon>
        <taxon>Lactobacillaceae</taxon>
        <taxon>Companilactobacillus</taxon>
    </lineage>
</organism>
<proteinExistence type="predicted"/>
<reference evidence="2 3" key="1">
    <citation type="journal article" date="2015" name="Genome Announc.">
        <title>Expanding the biotechnology potential of lactobacilli through comparative genomics of 213 strains and associated genera.</title>
        <authorList>
            <person name="Sun Z."/>
            <person name="Harris H.M."/>
            <person name="McCann A."/>
            <person name="Guo C."/>
            <person name="Argimon S."/>
            <person name="Zhang W."/>
            <person name="Yang X."/>
            <person name="Jeffery I.B."/>
            <person name="Cooney J.C."/>
            <person name="Kagawa T.F."/>
            <person name="Liu W."/>
            <person name="Song Y."/>
            <person name="Salvetti E."/>
            <person name="Wrobel A."/>
            <person name="Rasinkangas P."/>
            <person name="Parkhill J."/>
            <person name="Rea M.C."/>
            <person name="O'Sullivan O."/>
            <person name="Ritari J."/>
            <person name="Douillard F.P."/>
            <person name="Paul Ross R."/>
            <person name="Yang R."/>
            <person name="Briner A.E."/>
            <person name="Felis G.E."/>
            <person name="de Vos W.M."/>
            <person name="Barrangou R."/>
            <person name="Klaenhammer T.R."/>
            <person name="Caufield P.W."/>
            <person name="Cui Y."/>
            <person name="Zhang H."/>
            <person name="O'Toole P.W."/>
        </authorList>
    </citation>
    <scope>NUCLEOTIDE SEQUENCE [LARGE SCALE GENOMIC DNA]</scope>
    <source>
        <strain evidence="2 3">DSM 20183</strain>
    </source>
</reference>
<keyword evidence="3" id="KW-1185">Reference proteome</keyword>
<dbReference type="Gene3D" id="3.10.450.50">
    <property type="match status" value="1"/>
</dbReference>
<dbReference type="InterPro" id="IPR027843">
    <property type="entry name" value="DUF4440"/>
</dbReference>
<evidence type="ECO:0000259" key="1">
    <source>
        <dbReference type="Pfam" id="PF14534"/>
    </source>
</evidence>
<sequence length="123" mass="14215">MTNEEQIIELYRQENQAMVEKDISKLNEILLPNMSLKHMTGYVQPKLEWIDQIQNGQMKYFSSTEDNIKDIEISGDYASLIGQSQVKASVWGGGVNTWSLQMKMYFKKQNGAWLISKQEASIY</sequence>
<dbReference type="Proteomes" id="UP000050929">
    <property type="component" value="Unassembled WGS sequence"/>
</dbReference>
<dbReference type="EMBL" id="AZDG01000002">
    <property type="protein sequence ID" value="KRK65447.1"/>
    <property type="molecule type" value="Genomic_DNA"/>
</dbReference>
<name>A0A0R1JE15_9LACO</name>
<feature type="domain" description="DUF4440" evidence="1">
    <location>
        <begin position="7"/>
        <end position="115"/>
    </location>
</feature>
<comment type="caution">
    <text evidence="2">The sequence shown here is derived from an EMBL/GenBank/DDBJ whole genome shotgun (WGS) entry which is preliminary data.</text>
</comment>
<dbReference type="STRING" id="1423811.FC72_GL000916"/>
<dbReference type="PATRIC" id="fig|1423811.3.peg.928"/>
<dbReference type="SUPFAM" id="SSF54427">
    <property type="entry name" value="NTF2-like"/>
    <property type="match status" value="1"/>
</dbReference>
<evidence type="ECO:0000313" key="2">
    <source>
        <dbReference type="EMBL" id="KRK65447.1"/>
    </source>
</evidence>
<evidence type="ECO:0000313" key="3">
    <source>
        <dbReference type="Proteomes" id="UP000050929"/>
    </source>
</evidence>
<dbReference type="Pfam" id="PF14534">
    <property type="entry name" value="DUF4440"/>
    <property type="match status" value="1"/>
</dbReference>
<dbReference type="OrthoDB" id="3253136at2"/>
<dbReference type="InterPro" id="IPR032710">
    <property type="entry name" value="NTF2-like_dom_sf"/>
</dbReference>
<accession>A0A0R1JE15</accession>
<protein>
    <recommendedName>
        <fullName evidence="1">DUF4440 domain-containing protein</fullName>
    </recommendedName>
</protein>
<dbReference type="RefSeq" id="WP_057764053.1">
    <property type="nucleotide sequence ID" value="NZ_AZDG01000002.1"/>
</dbReference>
<dbReference type="AlphaFoldDB" id="A0A0R1JE15"/>
<gene>
    <name evidence="2" type="ORF">FC72_GL000916</name>
</gene>